<accession>A0A916THR4</accession>
<sequence>MAFDAHGYTLPPVKGLGTSWYERGAGYRARRTGLTIGLAAVAAIMVYLDFGVVTGIASLYTSWVHYLVLGVGIAIFIGSLVWAYRQFNDVPEEKEAGCPRILYNPRARPLKPGTTKRMMRGATLMGPMAVAGSAAGLVAIVGAVFFAGLPIMMAAFSMQRYVSRAEFLAVQRYGTRDHPRDLVTHG</sequence>
<dbReference type="Proteomes" id="UP000621454">
    <property type="component" value="Unassembled WGS sequence"/>
</dbReference>
<organism evidence="2 3">
    <name type="scientific">Gordonia jinhuaensis</name>
    <dbReference type="NCBI Taxonomy" id="1517702"/>
    <lineage>
        <taxon>Bacteria</taxon>
        <taxon>Bacillati</taxon>
        <taxon>Actinomycetota</taxon>
        <taxon>Actinomycetes</taxon>
        <taxon>Mycobacteriales</taxon>
        <taxon>Gordoniaceae</taxon>
        <taxon>Gordonia</taxon>
    </lineage>
</organism>
<keyword evidence="1" id="KW-1133">Transmembrane helix</keyword>
<name>A0A916THR4_9ACTN</name>
<dbReference type="AlphaFoldDB" id="A0A916THR4"/>
<gene>
    <name evidence="2" type="ORF">GCM10011489_36800</name>
</gene>
<feature type="transmembrane region" description="Helical" evidence="1">
    <location>
        <begin position="33"/>
        <end position="57"/>
    </location>
</feature>
<evidence type="ECO:0000256" key="1">
    <source>
        <dbReference type="SAM" id="Phobius"/>
    </source>
</evidence>
<keyword evidence="1" id="KW-0812">Transmembrane</keyword>
<feature type="transmembrane region" description="Helical" evidence="1">
    <location>
        <begin position="128"/>
        <end position="156"/>
    </location>
</feature>
<evidence type="ECO:0000313" key="3">
    <source>
        <dbReference type="Proteomes" id="UP000621454"/>
    </source>
</evidence>
<keyword evidence="1" id="KW-0472">Membrane</keyword>
<keyword evidence="3" id="KW-1185">Reference proteome</keyword>
<dbReference type="EMBL" id="BMGC01000046">
    <property type="protein sequence ID" value="GGB46038.1"/>
    <property type="molecule type" value="Genomic_DNA"/>
</dbReference>
<proteinExistence type="predicted"/>
<evidence type="ECO:0000313" key="2">
    <source>
        <dbReference type="EMBL" id="GGB46038.1"/>
    </source>
</evidence>
<reference evidence="2" key="1">
    <citation type="journal article" date="2014" name="Int. J. Syst. Evol. Microbiol.">
        <title>Complete genome sequence of Corynebacterium casei LMG S-19264T (=DSM 44701T), isolated from a smear-ripened cheese.</title>
        <authorList>
            <consortium name="US DOE Joint Genome Institute (JGI-PGF)"/>
            <person name="Walter F."/>
            <person name="Albersmeier A."/>
            <person name="Kalinowski J."/>
            <person name="Ruckert C."/>
        </authorList>
    </citation>
    <scope>NUCLEOTIDE SEQUENCE</scope>
    <source>
        <strain evidence="2">CGMCC 1.12827</strain>
    </source>
</reference>
<reference evidence="2" key="2">
    <citation type="submission" date="2020-09" db="EMBL/GenBank/DDBJ databases">
        <authorList>
            <person name="Sun Q."/>
            <person name="Zhou Y."/>
        </authorList>
    </citation>
    <scope>NUCLEOTIDE SEQUENCE</scope>
    <source>
        <strain evidence="2">CGMCC 1.12827</strain>
    </source>
</reference>
<protein>
    <submittedName>
        <fullName evidence="2">Uncharacterized protein</fullName>
    </submittedName>
</protein>
<feature type="transmembrane region" description="Helical" evidence="1">
    <location>
        <begin position="63"/>
        <end position="84"/>
    </location>
</feature>
<comment type="caution">
    <text evidence="2">The sequence shown here is derived from an EMBL/GenBank/DDBJ whole genome shotgun (WGS) entry which is preliminary data.</text>
</comment>